<dbReference type="GO" id="GO:0006508">
    <property type="term" value="P:proteolysis"/>
    <property type="evidence" value="ECO:0007669"/>
    <property type="project" value="InterPro"/>
</dbReference>
<evidence type="ECO:0000256" key="4">
    <source>
        <dbReference type="ARBA" id="ARBA00022729"/>
    </source>
</evidence>
<comment type="similarity">
    <text evidence="2">Belongs to the peptidase A1 family.</text>
</comment>
<keyword evidence="3" id="KW-0964">Secreted</keyword>
<dbReference type="SMR" id="A0A067G5E8"/>
<dbReference type="GO" id="GO:0004190">
    <property type="term" value="F:aspartic-type endopeptidase activity"/>
    <property type="evidence" value="ECO:0007669"/>
    <property type="project" value="InterPro"/>
</dbReference>
<dbReference type="eggNOG" id="KOG1339">
    <property type="taxonomic scope" value="Eukaryota"/>
</dbReference>
<comment type="subcellular location">
    <subcellularLocation>
        <location evidence="1">Secreted</location>
        <location evidence="1">Extracellular space</location>
    </subcellularLocation>
</comment>
<evidence type="ECO:0000256" key="5">
    <source>
        <dbReference type="SAM" id="SignalP"/>
    </source>
</evidence>
<evidence type="ECO:0000313" key="7">
    <source>
        <dbReference type="EMBL" id="KDO74789.1"/>
    </source>
</evidence>
<name>A0A067G5E8_CITSI</name>
<dbReference type="EMBL" id="KK784883">
    <property type="protein sequence ID" value="KDO74789.1"/>
    <property type="molecule type" value="Genomic_DNA"/>
</dbReference>
<dbReference type="SUPFAM" id="SSF50630">
    <property type="entry name" value="Acid proteases"/>
    <property type="match status" value="1"/>
</dbReference>
<dbReference type="PANTHER" id="PTHR47965:SF103">
    <property type="entry name" value="EUKARYOTIC ASPARTYL PROTEASE FAMILY PROTEIN"/>
    <property type="match status" value="1"/>
</dbReference>
<evidence type="ECO:0000256" key="3">
    <source>
        <dbReference type="ARBA" id="ARBA00022525"/>
    </source>
</evidence>
<dbReference type="InterPro" id="IPR032799">
    <property type="entry name" value="TAXi_C"/>
</dbReference>
<dbReference type="Proteomes" id="UP000027120">
    <property type="component" value="Unassembled WGS sequence"/>
</dbReference>
<dbReference type="PaxDb" id="2711-XP_006489313.1"/>
<evidence type="ECO:0000313" key="8">
    <source>
        <dbReference type="Proteomes" id="UP000027120"/>
    </source>
</evidence>
<dbReference type="InterPro" id="IPR033121">
    <property type="entry name" value="PEPTIDASE_A1"/>
</dbReference>
<dbReference type="PANTHER" id="PTHR47965">
    <property type="entry name" value="ASPARTYL PROTEASE-RELATED"/>
    <property type="match status" value="1"/>
</dbReference>
<feature type="chain" id="PRO_5001637617" description="Peptidase A1 domain-containing protein" evidence="5">
    <location>
        <begin position="24"/>
        <end position="420"/>
    </location>
</feature>
<evidence type="ECO:0000259" key="6">
    <source>
        <dbReference type="PROSITE" id="PS51767"/>
    </source>
</evidence>
<reference evidence="7 8" key="1">
    <citation type="submission" date="2014-04" db="EMBL/GenBank/DDBJ databases">
        <authorList>
            <consortium name="International Citrus Genome Consortium"/>
            <person name="Gmitter F."/>
            <person name="Chen C."/>
            <person name="Farmerie W."/>
            <person name="Harkins T."/>
            <person name="Desany B."/>
            <person name="Mohiuddin M."/>
            <person name="Kodira C."/>
            <person name="Borodovsky M."/>
            <person name="Lomsadze A."/>
            <person name="Burns P."/>
            <person name="Jenkins J."/>
            <person name="Prochnik S."/>
            <person name="Shu S."/>
            <person name="Chapman J."/>
            <person name="Pitluck S."/>
            <person name="Schmutz J."/>
            <person name="Rokhsar D."/>
        </authorList>
    </citation>
    <scope>NUCLEOTIDE SEQUENCE</scope>
</reference>
<dbReference type="Pfam" id="PF14541">
    <property type="entry name" value="TAXi_C"/>
    <property type="match status" value="1"/>
</dbReference>
<organism evidence="7 8">
    <name type="scientific">Citrus sinensis</name>
    <name type="common">Sweet orange</name>
    <name type="synonym">Citrus aurantium var. sinensis</name>
    <dbReference type="NCBI Taxonomy" id="2711"/>
    <lineage>
        <taxon>Eukaryota</taxon>
        <taxon>Viridiplantae</taxon>
        <taxon>Streptophyta</taxon>
        <taxon>Embryophyta</taxon>
        <taxon>Tracheophyta</taxon>
        <taxon>Spermatophyta</taxon>
        <taxon>Magnoliopsida</taxon>
        <taxon>eudicotyledons</taxon>
        <taxon>Gunneridae</taxon>
        <taxon>Pentapetalae</taxon>
        <taxon>rosids</taxon>
        <taxon>malvids</taxon>
        <taxon>Sapindales</taxon>
        <taxon>Rutaceae</taxon>
        <taxon>Aurantioideae</taxon>
        <taxon>Citrus</taxon>
    </lineage>
</organism>
<keyword evidence="8" id="KW-1185">Reference proteome</keyword>
<dbReference type="Pfam" id="PF14543">
    <property type="entry name" value="TAXi_N"/>
    <property type="match status" value="1"/>
</dbReference>
<gene>
    <name evidence="7" type="ORF">CISIN_1g014679mg</name>
</gene>
<dbReference type="FunFam" id="2.40.70.10:FF:000041">
    <property type="entry name" value="Basic 7S globulin"/>
    <property type="match status" value="1"/>
</dbReference>
<feature type="domain" description="Peptidase A1" evidence="6">
    <location>
        <begin position="45"/>
        <end position="402"/>
    </location>
</feature>
<dbReference type="InterPro" id="IPR021109">
    <property type="entry name" value="Peptidase_aspartic_dom_sf"/>
</dbReference>
<dbReference type="AlphaFoldDB" id="A0A067G5E8"/>
<proteinExistence type="inferred from homology"/>
<feature type="signal peptide" evidence="5">
    <location>
        <begin position="1"/>
        <end position="23"/>
    </location>
</feature>
<dbReference type="STRING" id="2711.A0A067G5E8"/>
<dbReference type="GO" id="GO:0005576">
    <property type="term" value="C:extracellular region"/>
    <property type="evidence" value="ECO:0007669"/>
    <property type="project" value="UniProtKB-SubCell"/>
</dbReference>
<sequence>MSVAQSFLLLCSLLIFSLSPITAQTSFRPKALVLRVAKDTATLQYVTQIKQRTPLVPVKLTVHLGGNILWVDCEKGYVSSTNKTARCGSAQCNLANAKACGGGICGAGPDNPISNTGTHGDIRIDVLSIQSTDGRNPGRAVTVPNFIFLCGSEFVLQGLASGVVGIAGLGRSKVALPSQLAAAFSLKRKFALCLSPFDDGAIVFGDGPYYDLNNFDVSKNLKYTPLFINKVNTASGFLGEPSVEYFIGVTSVHVNGKAVPLNKTLLSIDNEGVGGTKISTVNPYTVLETSIYKALVQAFASAMPKVARVAPVAPFGACFRLQDIGFTRIGPVVPQIDLVLQNKNVVWSIHGQNSMVQIGGDALCLGFVDGGVNPRTSIVIGARQLENNLLQFDLATSRLGFSDSLLFERATCTFNFTSIA</sequence>
<dbReference type="FunFam" id="2.40.70.10:FF:000045">
    <property type="entry name" value="Basic 7S globulin"/>
    <property type="match status" value="1"/>
</dbReference>
<dbReference type="InterPro" id="IPR001461">
    <property type="entry name" value="Aspartic_peptidase_A1"/>
</dbReference>
<dbReference type="InterPro" id="IPR033868">
    <property type="entry name" value="Xylanase_inhibitor_I-like"/>
</dbReference>
<accession>A0A067G5E8</accession>
<keyword evidence="4 5" id="KW-0732">Signal</keyword>
<evidence type="ECO:0000256" key="1">
    <source>
        <dbReference type="ARBA" id="ARBA00004239"/>
    </source>
</evidence>
<evidence type="ECO:0000256" key="2">
    <source>
        <dbReference type="ARBA" id="ARBA00007447"/>
    </source>
</evidence>
<dbReference type="PROSITE" id="PS51767">
    <property type="entry name" value="PEPTIDASE_A1"/>
    <property type="match status" value="1"/>
</dbReference>
<dbReference type="CDD" id="cd05489">
    <property type="entry name" value="xylanase_inhibitor_I_like"/>
    <property type="match status" value="1"/>
</dbReference>
<dbReference type="Gene3D" id="2.40.70.10">
    <property type="entry name" value="Acid Proteases"/>
    <property type="match status" value="2"/>
</dbReference>
<dbReference type="InterPro" id="IPR032861">
    <property type="entry name" value="TAXi_N"/>
</dbReference>
<protein>
    <recommendedName>
        <fullName evidence="6">Peptidase A1 domain-containing protein</fullName>
    </recommendedName>
</protein>